<feature type="region of interest" description="Disordered" evidence="1">
    <location>
        <begin position="1"/>
        <end position="32"/>
    </location>
</feature>
<evidence type="ECO:0000313" key="3">
    <source>
        <dbReference type="Proteomes" id="UP001153269"/>
    </source>
</evidence>
<keyword evidence="3" id="KW-1185">Reference proteome</keyword>
<dbReference type="Proteomes" id="UP001153269">
    <property type="component" value="Unassembled WGS sequence"/>
</dbReference>
<dbReference type="EMBL" id="CADEAL010004024">
    <property type="protein sequence ID" value="CAB1449661.1"/>
    <property type="molecule type" value="Genomic_DNA"/>
</dbReference>
<evidence type="ECO:0000313" key="2">
    <source>
        <dbReference type="EMBL" id="CAB1449661.1"/>
    </source>
</evidence>
<reference evidence="2" key="1">
    <citation type="submission" date="2020-03" db="EMBL/GenBank/DDBJ databases">
        <authorList>
            <person name="Weist P."/>
        </authorList>
    </citation>
    <scope>NUCLEOTIDE SEQUENCE</scope>
</reference>
<feature type="region of interest" description="Disordered" evidence="1">
    <location>
        <begin position="82"/>
        <end position="103"/>
    </location>
</feature>
<organism evidence="2 3">
    <name type="scientific">Pleuronectes platessa</name>
    <name type="common">European plaice</name>
    <dbReference type="NCBI Taxonomy" id="8262"/>
    <lineage>
        <taxon>Eukaryota</taxon>
        <taxon>Metazoa</taxon>
        <taxon>Chordata</taxon>
        <taxon>Craniata</taxon>
        <taxon>Vertebrata</taxon>
        <taxon>Euteleostomi</taxon>
        <taxon>Actinopterygii</taxon>
        <taxon>Neopterygii</taxon>
        <taxon>Teleostei</taxon>
        <taxon>Neoteleostei</taxon>
        <taxon>Acanthomorphata</taxon>
        <taxon>Carangaria</taxon>
        <taxon>Pleuronectiformes</taxon>
        <taxon>Pleuronectoidei</taxon>
        <taxon>Pleuronectidae</taxon>
        <taxon>Pleuronectes</taxon>
    </lineage>
</organism>
<comment type="caution">
    <text evidence="2">The sequence shown here is derived from an EMBL/GenBank/DDBJ whole genome shotgun (WGS) entry which is preliminary data.</text>
</comment>
<dbReference type="AlphaFoldDB" id="A0A9N7VC48"/>
<proteinExistence type="predicted"/>
<sequence>MNLPTSRARLHSISTHQPGEKTSARPPPPSLRENIWPHQSSFFLSPLCPLLFKNSAEKEKTIFQNILAVISRLPCLCTADSGTGPSPDLSILLHTGRTPLAQS</sequence>
<name>A0A9N7VC48_PLEPL</name>
<gene>
    <name evidence="2" type="ORF">PLEPLA_LOCUS37346</name>
</gene>
<evidence type="ECO:0000256" key="1">
    <source>
        <dbReference type="SAM" id="MobiDB-lite"/>
    </source>
</evidence>
<protein>
    <submittedName>
        <fullName evidence="2">Uncharacterized protein</fullName>
    </submittedName>
</protein>
<accession>A0A9N7VC48</accession>